<sequence>MNSLLKFGLTVAASVIAVRLMSVKPIRNYLLNAILDSAVFMIKRKLR</sequence>
<proteinExistence type="predicted"/>
<reference evidence="1" key="1">
    <citation type="journal article" date="2023" name="Comput. Struct. Biotechnol. J.">
        <title>Discovery of a novel marine Bacteroidetes with a rich repertoire of carbohydrate-active enzymes.</title>
        <authorList>
            <person name="Chen B."/>
            <person name="Liu G."/>
            <person name="Chen Q."/>
            <person name="Wang H."/>
            <person name="Liu L."/>
            <person name="Tang K."/>
        </authorList>
    </citation>
    <scope>NUCLEOTIDE SEQUENCE</scope>
    <source>
        <strain evidence="1">TK19036</strain>
    </source>
</reference>
<name>A0AA49GLJ9_9BACT</name>
<dbReference type="AlphaFoldDB" id="A0AA49GLJ9"/>
<protein>
    <submittedName>
        <fullName evidence="1">Uncharacterized protein</fullName>
    </submittedName>
</protein>
<accession>A0AA49GLJ9</accession>
<organism evidence="1">
    <name type="scientific">Roseihalotalea indica</name>
    <dbReference type="NCBI Taxonomy" id="2867963"/>
    <lineage>
        <taxon>Bacteria</taxon>
        <taxon>Pseudomonadati</taxon>
        <taxon>Bacteroidota</taxon>
        <taxon>Cytophagia</taxon>
        <taxon>Cytophagales</taxon>
        <taxon>Catalimonadaceae</taxon>
        <taxon>Roseihalotalea</taxon>
    </lineage>
</organism>
<dbReference type="EMBL" id="CP120682">
    <property type="protein sequence ID" value="WKN36373.1"/>
    <property type="molecule type" value="Genomic_DNA"/>
</dbReference>
<gene>
    <name evidence="1" type="ORF">K4G66_28850</name>
</gene>
<reference evidence="1" key="2">
    <citation type="journal article" date="2024" name="Antonie Van Leeuwenhoek">
        <title>Roseihalotalea indica gen. nov., sp. nov., a halophilic Bacteroidetes from mesopelagic Southwest Indian Ocean with higher carbohydrate metabolic potential.</title>
        <authorList>
            <person name="Chen B."/>
            <person name="Zhang M."/>
            <person name="Lin D."/>
            <person name="Ye J."/>
            <person name="Tang K."/>
        </authorList>
    </citation>
    <scope>NUCLEOTIDE SEQUENCE</scope>
    <source>
        <strain evidence="1">TK19036</strain>
    </source>
</reference>
<evidence type="ECO:0000313" key="1">
    <source>
        <dbReference type="EMBL" id="WKN36373.1"/>
    </source>
</evidence>